<name>A0A5N6NHM4_9ASTR</name>
<feature type="region of interest" description="Disordered" evidence="1">
    <location>
        <begin position="44"/>
        <end position="64"/>
    </location>
</feature>
<proteinExistence type="predicted"/>
<evidence type="ECO:0000256" key="1">
    <source>
        <dbReference type="SAM" id="MobiDB-lite"/>
    </source>
</evidence>
<keyword evidence="3" id="KW-1185">Reference proteome</keyword>
<feature type="region of interest" description="Disordered" evidence="1">
    <location>
        <begin position="73"/>
        <end position="92"/>
    </location>
</feature>
<feature type="compositionally biased region" description="Low complexity" evidence="1">
    <location>
        <begin position="44"/>
        <end position="63"/>
    </location>
</feature>
<reference evidence="2 3" key="1">
    <citation type="submission" date="2019-05" db="EMBL/GenBank/DDBJ databases">
        <title>Mikania micrantha, genome provides insights into the molecular mechanism of rapid growth.</title>
        <authorList>
            <person name="Liu B."/>
        </authorList>
    </citation>
    <scope>NUCLEOTIDE SEQUENCE [LARGE SCALE GENOMIC DNA]</scope>
    <source>
        <strain evidence="2">NLD-2019</strain>
        <tissue evidence="2">Leaf</tissue>
    </source>
</reference>
<evidence type="ECO:0000313" key="3">
    <source>
        <dbReference type="Proteomes" id="UP000326396"/>
    </source>
</evidence>
<accession>A0A5N6NHM4</accession>
<organism evidence="2 3">
    <name type="scientific">Mikania micrantha</name>
    <name type="common">bitter vine</name>
    <dbReference type="NCBI Taxonomy" id="192012"/>
    <lineage>
        <taxon>Eukaryota</taxon>
        <taxon>Viridiplantae</taxon>
        <taxon>Streptophyta</taxon>
        <taxon>Embryophyta</taxon>
        <taxon>Tracheophyta</taxon>
        <taxon>Spermatophyta</taxon>
        <taxon>Magnoliopsida</taxon>
        <taxon>eudicotyledons</taxon>
        <taxon>Gunneridae</taxon>
        <taxon>Pentapetalae</taxon>
        <taxon>asterids</taxon>
        <taxon>campanulids</taxon>
        <taxon>Asterales</taxon>
        <taxon>Asteraceae</taxon>
        <taxon>Asteroideae</taxon>
        <taxon>Heliantheae alliance</taxon>
        <taxon>Eupatorieae</taxon>
        <taxon>Mikania</taxon>
    </lineage>
</organism>
<dbReference type="Proteomes" id="UP000326396">
    <property type="component" value="Linkage Group LG19"/>
</dbReference>
<dbReference type="AlphaFoldDB" id="A0A5N6NHM4"/>
<comment type="caution">
    <text evidence="2">The sequence shown here is derived from an EMBL/GenBank/DDBJ whole genome shotgun (WGS) entry which is preliminary data.</text>
</comment>
<dbReference type="EMBL" id="SZYD01000011">
    <property type="protein sequence ID" value="KAD4888596.1"/>
    <property type="molecule type" value="Genomic_DNA"/>
</dbReference>
<protein>
    <submittedName>
        <fullName evidence="2">Uncharacterized protein</fullName>
    </submittedName>
</protein>
<evidence type="ECO:0000313" key="2">
    <source>
        <dbReference type="EMBL" id="KAD4888596.1"/>
    </source>
</evidence>
<sequence>MPHTQSQEPPPVLAFEEPEQEFHTNLRSRLSQVRVLAPILFSPSCSTPSSPSHTSTSPFSISPDFFDMAEEIPPRRRTSPSGGRFPGRDIVDDNHDDQIVYIASMFKNI</sequence>
<gene>
    <name evidence="2" type="ORF">E3N88_20669</name>
</gene>